<gene>
    <name evidence="2" type="ORF">RRG08_035067</name>
</gene>
<dbReference type="AlphaFoldDB" id="A0AAE0ZS77"/>
<sequence length="387" mass="43733">MSFINFQGSKEEQGHTMATCITHPQFLYIAILQIFQLTSSQKLPMTNQLQSKERIHQMFNNQNMLYTIRSDLKLNTPYIAFESVDDGRLRVRRSQRRSREFQKQAFDKSSSFRARRKPDFYTAVLPPQLHGSLSNMSELNPGKLDISQGIDFIDKSNLISGVISQKFGNNVFSDPRSGHGLIEKLAKSGSNSGSITRYPKTKGKSLLKSFGVGTRGTSIDKNKSGQGQGKVRKLGDKTQTDFNSDGNVNFMTPVAFVGSHNQNDDMKNVFLQNFMPHAKYKNPIMLDSQIDKNKQLTESKSFSPFEETGVDIPDLSKDVITRDKTFLERQQVAYKDSHIIHPLDSPSHYPAYPVYEEAHVTSDMKVLGTLLRNLHATEKRVQSLLNG</sequence>
<evidence type="ECO:0000313" key="2">
    <source>
        <dbReference type="EMBL" id="KAK3774639.1"/>
    </source>
</evidence>
<reference evidence="2" key="1">
    <citation type="journal article" date="2023" name="G3 (Bethesda)">
        <title>A reference genome for the long-term kleptoplast-retaining sea slug Elysia crispata morphotype clarki.</title>
        <authorList>
            <person name="Eastman K.E."/>
            <person name="Pendleton A.L."/>
            <person name="Shaikh M.A."/>
            <person name="Suttiyut T."/>
            <person name="Ogas R."/>
            <person name="Tomko P."/>
            <person name="Gavelis G."/>
            <person name="Widhalm J.R."/>
            <person name="Wisecaver J.H."/>
        </authorList>
    </citation>
    <scope>NUCLEOTIDE SEQUENCE</scope>
    <source>
        <strain evidence="2">ECLA1</strain>
    </source>
</reference>
<proteinExistence type="predicted"/>
<comment type="caution">
    <text evidence="2">The sequence shown here is derived from an EMBL/GenBank/DDBJ whole genome shotgun (WGS) entry which is preliminary data.</text>
</comment>
<feature type="region of interest" description="Disordered" evidence="1">
    <location>
        <begin position="217"/>
        <end position="239"/>
    </location>
</feature>
<evidence type="ECO:0000256" key="1">
    <source>
        <dbReference type="SAM" id="MobiDB-lite"/>
    </source>
</evidence>
<organism evidence="2 3">
    <name type="scientific">Elysia crispata</name>
    <name type="common">lettuce slug</name>
    <dbReference type="NCBI Taxonomy" id="231223"/>
    <lineage>
        <taxon>Eukaryota</taxon>
        <taxon>Metazoa</taxon>
        <taxon>Spiralia</taxon>
        <taxon>Lophotrochozoa</taxon>
        <taxon>Mollusca</taxon>
        <taxon>Gastropoda</taxon>
        <taxon>Heterobranchia</taxon>
        <taxon>Euthyneura</taxon>
        <taxon>Panpulmonata</taxon>
        <taxon>Sacoglossa</taxon>
        <taxon>Placobranchoidea</taxon>
        <taxon>Plakobranchidae</taxon>
        <taxon>Elysia</taxon>
    </lineage>
</organism>
<keyword evidence="3" id="KW-1185">Reference proteome</keyword>
<protein>
    <submittedName>
        <fullName evidence="2">Uncharacterized protein</fullName>
    </submittedName>
</protein>
<dbReference type="Proteomes" id="UP001283361">
    <property type="component" value="Unassembled WGS sequence"/>
</dbReference>
<name>A0AAE0ZS77_9GAST</name>
<evidence type="ECO:0000313" key="3">
    <source>
        <dbReference type="Proteomes" id="UP001283361"/>
    </source>
</evidence>
<accession>A0AAE0ZS77</accession>
<dbReference type="EMBL" id="JAWDGP010003399">
    <property type="protein sequence ID" value="KAK3774639.1"/>
    <property type="molecule type" value="Genomic_DNA"/>
</dbReference>